<keyword evidence="1" id="KW-0472">Membrane</keyword>
<feature type="transmembrane region" description="Helical" evidence="1">
    <location>
        <begin position="52"/>
        <end position="71"/>
    </location>
</feature>
<dbReference type="EMBL" id="JAEINH010000005">
    <property type="protein sequence ID" value="MBI9114935.1"/>
    <property type="molecule type" value="Genomic_DNA"/>
</dbReference>
<sequence length="90" mass="9374">MADNSPRTELSYLPPSVPPANHGHTRAAWFTTGVVVLGSVVAGVAMCFAMVWLVWVGAAIVLVGALGGKVLSVAGYGQPRLGTTDPNERR</sequence>
<accession>A0A934IA08</accession>
<evidence type="ECO:0000313" key="3">
    <source>
        <dbReference type="Proteomes" id="UP000602087"/>
    </source>
</evidence>
<proteinExistence type="predicted"/>
<name>A0A934IA08_9MICO</name>
<organism evidence="2 3">
    <name type="scientific">Sanguibacter suaedae</name>
    <dbReference type="NCBI Taxonomy" id="2795737"/>
    <lineage>
        <taxon>Bacteria</taxon>
        <taxon>Bacillati</taxon>
        <taxon>Actinomycetota</taxon>
        <taxon>Actinomycetes</taxon>
        <taxon>Micrococcales</taxon>
        <taxon>Sanguibacteraceae</taxon>
        <taxon>Sanguibacter</taxon>
    </lineage>
</organism>
<comment type="caution">
    <text evidence="2">The sequence shown here is derived from an EMBL/GenBank/DDBJ whole genome shotgun (WGS) entry which is preliminary data.</text>
</comment>
<evidence type="ECO:0000256" key="1">
    <source>
        <dbReference type="SAM" id="Phobius"/>
    </source>
</evidence>
<gene>
    <name evidence="2" type="ORF">JAV76_07910</name>
</gene>
<keyword evidence="1" id="KW-1133">Transmembrane helix</keyword>
<protein>
    <recommendedName>
        <fullName evidence="4">DUF3040 domain-containing protein</fullName>
    </recommendedName>
</protein>
<dbReference type="AlphaFoldDB" id="A0A934IA08"/>
<keyword evidence="1" id="KW-0812">Transmembrane</keyword>
<evidence type="ECO:0008006" key="4">
    <source>
        <dbReference type="Google" id="ProtNLM"/>
    </source>
</evidence>
<dbReference type="Proteomes" id="UP000602087">
    <property type="component" value="Unassembled WGS sequence"/>
</dbReference>
<feature type="transmembrane region" description="Helical" evidence="1">
    <location>
        <begin position="27"/>
        <end position="46"/>
    </location>
</feature>
<keyword evidence="3" id="KW-1185">Reference proteome</keyword>
<reference evidence="2" key="1">
    <citation type="submission" date="2020-12" db="EMBL/GenBank/DDBJ databases">
        <title>Sanguibacter suaedae sp. nov., isolated from Suaeda aralocaspica.</title>
        <authorList>
            <person name="Ma Q."/>
        </authorList>
    </citation>
    <scope>NUCLEOTIDE SEQUENCE</scope>
    <source>
        <strain evidence="2">YZGR15</strain>
    </source>
</reference>
<evidence type="ECO:0000313" key="2">
    <source>
        <dbReference type="EMBL" id="MBI9114935.1"/>
    </source>
</evidence>
<dbReference type="NCBIfam" id="NF041681">
    <property type="entry name" value="HGxxPAAW"/>
    <property type="match status" value="1"/>
</dbReference>
<dbReference type="RefSeq" id="WP_198733500.1">
    <property type="nucleotide sequence ID" value="NZ_JAEINH010000005.1"/>
</dbReference>